<accession>A0A6G0TCJ3</accession>
<gene>
    <name evidence="1" type="ORF">AGLY_011125</name>
</gene>
<comment type="caution">
    <text evidence="1">The sequence shown here is derived from an EMBL/GenBank/DDBJ whole genome shotgun (WGS) entry which is preliminary data.</text>
</comment>
<organism evidence="1 2">
    <name type="scientific">Aphis glycines</name>
    <name type="common">Soybean aphid</name>
    <dbReference type="NCBI Taxonomy" id="307491"/>
    <lineage>
        <taxon>Eukaryota</taxon>
        <taxon>Metazoa</taxon>
        <taxon>Ecdysozoa</taxon>
        <taxon>Arthropoda</taxon>
        <taxon>Hexapoda</taxon>
        <taxon>Insecta</taxon>
        <taxon>Pterygota</taxon>
        <taxon>Neoptera</taxon>
        <taxon>Paraneoptera</taxon>
        <taxon>Hemiptera</taxon>
        <taxon>Sternorrhyncha</taxon>
        <taxon>Aphidomorpha</taxon>
        <taxon>Aphidoidea</taxon>
        <taxon>Aphididae</taxon>
        <taxon>Aphidini</taxon>
        <taxon>Aphis</taxon>
        <taxon>Aphis</taxon>
    </lineage>
</organism>
<sequence>MDCFTKAFSEKSKPLLALDEFKFRKCTISKNGIKWRCTIKSCTSNFLCDVSETVLLKSNFDHNHEASSNINRQIVANSLKRKATDQVTTRPLKLIRNVVQSSALDLTLNDVHSIRRSVYRTRRKTLPPLPKNVTEVHTALNNLDTNTYKVVADFEQGIHFAVKQVWPSILLVGCRFHLSQAWWRNIQSCGLQTEYKNPNSEVGKWLNLVFGLSLFSHEEVEDVFVEELMTIQPINSNLTKFTNYLVENYISSNSTFPPKLWASNSISCERTTNVCEAFHASFSTNFYSPHPNIFVFLKVIIETQTSTYIAINSIEQEKYISNRAYLKKKLTINSYIDKYKSGEISRNEFLKIVCYHYCKNV</sequence>
<evidence type="ECO:0000313" key="2">
    <source>
        <dbReference type="Proteomes" id="UP000475862"/>
    </source>
</evidence>
<dbReference type="Gene3D" id="2.20.25.240">
    <property type="match status" value="1"/>
</dbReference>
<dbReference type="EMBL" id="VYZN01000042">
    <property type="protein sequence ID" value="KAE9530663.1"/>
    <property type="molecule type" value="Genomic_DNA"/>
</dbReference>
<dbReference type="OrthoDB" id="6607069at2759"/>
<name>A0A6G0TCJ3_APHGL</name>
<protein>
    <recommendedName>
        <fullName evidence="3">FLYWCH-type domain-containing protein</fullName>
    </recommendedName>
</protein>
<reference evidence="1 2" key="1">
    <citation type="submission" date="2019-08" db="EMBL/GenBank/DDBJ databases">
        <title>The genome of the soybean aphid Biotype 1, its phylome, world population structure and adaptation to the North American continent.</title>
        <authorList>
            <person name="Giordano R."/>
            <person name="Donthu R.K."/>
            <person name="Hernandez A.G."/>
            <person name="Wright C.L."/>
            <person name="Zimin A.V."/>
        </authorList>
    </citation>
    <scope>NUCLEOTIDE SEQUENCE [LARGE SCALE GENOMIC DNA]</scope>
    <source>
        <tissue evidence="1">Whole aphids</tissue>
    </source>
</reference>
<keyword evidence="2" id="KW-1185">Reference proteome</keyword>
<dbReference type="AlphaFoldDB" id="A0A6G0TCJ3"/>
<evidence type="ECO:0008006" key="3">
    <source>
        <dbReference type="Google" id="ProtNLM"/>
    </source>
</evidence>
<evidence type="ECO:0000313" key="1">
    <source>
        <dbReference type="EMBL" id="KAE9530663.1"/>
    </source>
</evidence>
<proteinExistence type="predicted"/>
<dbReference type="Proteomes" id="UP000475862">
    <property type="component" value="Unassembled WGS sequence"/>
</dbReference>